<protein>
    <recommendedName>
        <fullName evidence="4">Transmembrane protein</fullName>
    </recommendedName>
</protein>
<sequence length="495" mass="56832">MLFNELRKHHRLAAKRHPMYEKNRFGKFFMYFMSVFWAGYLIFFGTTFAFTFAEGIPNMEPYHVLNSGLIFVLALDFLSRFSFQKTPTQEVKPYLLLPIKKSRIQDFLLIRSGVDPFNFLWLFMFVPFAIITVTKYYGVMGVITYSLGIYLLMVLNNYWYLFCRTLINEKLYWIGLPLVVYALIGVAAFLPKESIVDNLTMDLGEGYIEGNVLFFAGTLAVIAAAWFINKWLLSKLAYSELNKVEDTKVKHVSDYSFLEKYGEIGEYLRLELKMLFRNKRCKTSLRMIAIIVVFFSLMLSFSGAYDGTFMKSFVSIYAFVAFGMVILTQIMSFEGNYIDGLMTRKESIFNLLKAKYYFYSLGVIIPNILMIPAMIMGKISVLDALSFSFVAIGPIYFILFQLAVYNNKTVPLNEGVTGRQASGTGFQTIVSFTSFGLPMLLNFGLKSAFGETAGAFILLGIGLGFTLTAHIWIKNVYVRFMKRRYKNMEGFRDTK</sequence>
<feature type="transmembrane region" description="Helical" evidence="1">
    <location>
        <begin position="421"/>
        <end position="441"/>
    </location>
</feature>
<feature type="transmembrane region" description="Helical" evidence="1">
    <location>
        <begin position="453"/>
        <end position="473"/>
    </location>
</feature>
<feature type="transmembrane region" description="Helical" evidence="1">
    <location>
        <begin position="171"/>
        <end position="190"/>
    </location>
</feature>
<keyword evidence="1" id="KW-0472">Membrane</keyword>
<proteinExistence type="predicted"/>
<dbReference type="InterPro" id="IPR043742">
    <property type="entry name" value="DUF5687"/>
</dbReference>
<dbReference type="EMBL" id="DPVG01000334">
    <property type="protein sequence ID" value="HCK24919.1"/>
    <property type="molecule type" value="Genomic_DNA"/>
</dbReference>
<dbReference type="Pfam" id="PF18940">
    <property type="entry name" value="DUF5687"/>
    <property type="match status" value="1"/>
</dbReference>
<feature type="transmembrane region" description="Helical" evidence="1">
    <location>
        <begin position="381"/>
        <end position="400"/>
    </location>
</feature>
<feature type="transmembrane region" description="Helical" evidence="1">
    <location>
        <begin position="283"/>
        <end position="304"/>
    </location>
</feature>
<reference evidence="2 3" key="1">
    <citation type="journal article" date="2018" name="Nat. Biotechnol.">
        <title>A standardized bacterial taxonomy based on genome phylogeny substantially revises the tree of life.</title>
        <authorList>
            <person name="Parks D.H."/>
            <person name="Chuvochina M."/>
            <person name="Waite D.W."/>
            <person name="Rinke C."/>
            <person name="Skarshewski A."/>
            <person name="Chaumeil P.A."/>
            <person name="Hugenholtz P."/>
        </authorList>
    </citation>
    <scope>NUCLEOTIDE SEQUENCE [LARGE SCALE GENOMIC DNA]</scope>
    <source>
        <strain evidence="2">UBA9667</strain>
    </source>
</reference>
<evidence type="ECO:0008006" key="4">
    <source>
        <dbReference type="Google" id="ProtNLM"/>
    </source>
</evidence>
<feature type="transmembrane region" description="Helical" evidence="1">
    <location>
        <begin position="64"/>
        <end position="83"/>
    </location>
</feature>
<evidence type="ECO:0000313" key="2">
    <source>
        <dbReference type="EMBL" id="HCK24919.1"/>
    </source>
</evidence>
<organism evidence="2 3">
    <name type="scientific">Bacteroides graminisolvens</name>
    <dbReference type="NCBI Taxonomy" id="477666"/>
    <lineage>
        <taxon>Bacteria</taxon>
        <taxon>Pseudomonadati</taxon>
        <taxon>Bacteroidota</taxon>
        <taxon>Bacteroidia</taxon>
        <taxon>Bacteroidales</taxon>
        <taxon>Bacteroidaceae</taxon>
        <taxon>Bacteroides</taxon>
    </lineage>
</organism>
<keyword evidence="1" id="KW-1133">Transmembrane helix</keyword>
<dbReference type="AlphaFoldDB" id="A0A3D2SGF9"/>
<dbReference type="Proteomes" id="UP000263098">
    <property type="component" value="Unassembled WGS sequence"/>
</dbReference>
<comment type="caution">
    <text evidence="2">The sequence shown here is derived from an EMBL/GenBank/DDBJ whole genome shotgun (WGS) entry which is preliminary data.</text>
</comment>
<keyword evidence="1" id="KW-0812">Transmembrane</keyword>
<name>A0A3D2SGF9_9BACE</name>
<feature type="transmembrane region" description="Helical" evidence="1">
    <location>
        <begin position="108"/>
        <end position="130"/>
    </location>
</feature>
<gene>
    <name evidence="2" type="ORF">DHW31_09095</name>
</gene>
<evidence type="ECO:0000313" key="3">
    <source>
        <dbReference type="Proteomes" id="UP000263098"/>
    </source>
</evidence>
<evidence type="ECO:0000256" key="1">
    <source>
        <dbReference type="SAM" id="Phobius"/>
    </source>
</evidence>
<feature type="transmembrane region" description="Helical" evidence="1">
    <location>
        <begin position="210"/>
        <end position="228"/>
    </location>
</feature>
<feature type="transmembrane region" description="Helical" evidence="1">
    <location>
        <begin position="316"/>
        <end position="335"/>
    </location>
</feature>
<feature type="transmembrane region" description="Helical" evidence="1">
    <location>
        <begin position="356"/>
        <end position="375"/>
    </location>
</feature>
<feature type="transmembrane region" description="Helical" evidence="1">
    <location>
        <begin position="28"/>
        <end position="52"/>
    </location>
</feature>
<accession>A0A3D2SGF9</accession>
<dbReference type="RefSeq" id="WP_420815011.1">
    <property type="nucleotide sequence ID" value="NZ_JBLIZT010000043.1"/>
</dbReference>
<feature type="transmembrane region" description="Helical" evidence="1">
    <location>
        <begin position="136"/>
        <end position="159"/>
    </location>
</feature>